<proteinExistence type="inferred from homology"/>
<evidence type="ECO:0000256" key="2">
    <source>
        <dbReference type="ARBA" id="ARBA00011062"/>
    </source>
</evidence>
<keyword evidence="8" id="KW-1185">Reference proteome</keyword>
<organism evidence="7 8">
    <name type="scientific">Bosea robiniae</name>
    <dbReference type="NCBI Taxonomy" id="1036780"/>
    <lineage>
        <taxon>Bacteria</taxon>
        <taxon>Pseudomonadati</taxon>
        <taxon>Pseudomonadota</taxon>
        <taxon>Alphaproteobacteria</taxon>
        <taxon>Hyphomicrobiales</taxon>
        <taxon>Boseaceae</taxon>
        <taxon>Bosea</taxon>
    </lineage>
</organism>
<sequence length="254" mass="27453">MRILIANDDGIDAPGIALLRKAAARLATDIWVVAPERKWTAASHHLSFDKELTLSRREPQVYALNGTPADCVVAAMTVLFRDGSMPDLVLSGVNDGRNAAEDAAYSGTLSIAREASFWNLPAIGFSRTKGGTSEERDVAALAALIENLWQTRAQWTREGTFLSVNLPKELPAEIGLAGIGRDKIASAADIVSEEVDRVTWRIRRGRPHTSRPGDENSLIDSGRIAIVRHCWSDGAPLDAGFAAEFNNALRQPAG</sequence>
<dbReference type="PANTHER" id="PTHR30457">
    <property type="entry name" value="5'-NUCLEOTIDASE SURE"/>
    <property type="match status" value="1"/>
</dbReference>
<dbReference type="PANTHER" id="PTHR30457:SF0">
    <property type="entry name" value="PHOSPHATASE, PUTATIVE (AFU_ORTHOLOGUE AFUA_4G01070)-RELATED"/>
    <property type="match status" value="1"/>
</dbReference>
<gene>
    <name evidence="7" type="ORF">SAMN05421844_109170</name>
</gene>
<dbReference type="Gene3D" id="3.40.1210.10">
    <property type="entry name" value="Survival protein SurE-like phosphatase/nucleotidase"/>
    <property type="match status" value="1"/>
</dbReference>
<evidence type="ECO:0000313" key="7">
    <source>
        <dbReference type="EMBL" id="SDH57016.1"/>
    </source>
</evidence>
<name>A0ABY0P790_9HYPH</name>
<evidence type="ECO:0000256" key="5">
    <source>
        <dbReference type="ARBA" id="ARBA00022801"/>
    </source>
</evidence>
<comment type="caution">
    <text evidence="7">The sequence shown here is derived from an EMBL/GenBank/DDBJ whole genome shotgun (WGS) entry which is preliminary data.</text>
</comment>
<evidence type="ECO:0000256" key="3">
    <source>
        <dbReference type="ARBA" id="ARBA00012643"/>
    </source>
</evidence>
<dbReference type="RefSeq" id="WP_091861871.1">
    <property type="nucleotide sequence ID" value="NZ_FNBZ01000009.1"/>
</dbReference>
<evidence type="ECO:0000256" key="4">
    <source>
        <dbReference type="ARBA" id="ARBA00022723"/>
    </source>
</evidence>
<evidence type="ECO:0000256" key="1">
    <source>
        <dbReference type="ARBA" id="ARBA00000815"/>
    </source>
</evidence>
<keyword evidence="4" id="KW-0479">Metal-binding</keyword>
<evidence type="ECO:0000313" key="8">
    <source>
        <dbReference type="Proteomes" id="UP000199468"/>
    </source>
</evidence>
<dbReference type="InterPro" id="IPR030048">
    <property type="entry name" value="SurE"/>
</dbReference>
<dbReference type="InterPro" id="IPR002828">
    <property type="entry name" value="SurE-like_Pase/nucleotidase"/>
</dbReference>
<accession>A0ABY0P790</accession>
<dbReference type="InterPro" id="IPR036523">
    <property type="entry name" value="SurE-like_sf"/>
</dbReference>
<keyword evidence="5" id="KW-0378">Hydrolase</keyword>
<protein>
    <recommendedName>
        <fullName evidence="3">5'-nucleotidase</fullName>
        <ecNumber evidence="3">3.1.3.5</ecNumber>
    </recommendedName>
</protein>
<dbReference type="Pfam" id="PF01975">
    <property type="entry name" value="SurE"/>
    <property type="match status" value="1"/>
</dbReference>
<dbReference type="Proteomes" id="UP000199468">
    <property type="component" value="Unassembled WGS sequence"/>
</dbReference>
<comment type="similarity">
    <text evidence="2">Belongs to the SurE nucleotidase family.</text>
</comment>
<dbReference type="EC" id="3.1.3.5" evidence="3"/>
<evidence type="ECO:0000259" key="6">
    <source>
        <dbReference type="Pfam" id="PF01975"/>
    </source>
</evidence>
<dbReference type="SUPFAM" id="SSF64167">
    <property type="entry name" value="SurE-like"/>
    <property type="match status" value="1"/>
</dbReference>
<dbReference type="EMBL" id="FNBZ01000009">
    <property type="protein sequence ID" value="SDH57016.1"/>
    <property type="molecule type" value="Genomic_DNA"/>
</dbReference>
<feature type="domain" description="Survival protein SurE-like phosphatase/nucleotidase" evidence="6">
    <location>
        <begin position="3"/>
        <end position="175"/>
    </location>
</feature>
<comment type="catalytic activity">
    <reaction evidence="1">
        <text>a ribonucleoside 5'-phosphate + H2O = a ribonucleoside + phosphate</text>
        <dbReference type="Rhea" id="RHEA:12484"/>
        <dbReference type="ChEBI" id="CHEBI:15377"/>
        <dbReference type="ChEBI" id="CHEBI:18254"/>
        <dbReference type="ChEBI" id="CHEBI:43474"/>
        <dbReference type="ChEBI" id="CHEBI:58043"/>
        <dbReference type="EC" id="3.1.3.5"/>
    </reaction>
</comment>
<reference evidence="7 8" key="1">
    <citation type="submission" date="2016-10" db="EMBL/GenBank/DDBJ databases">
        <authorList>
            <person name="Varghese N."/>
            <person name="Submissions S."/>
        </authorList>
    </citation>
    <scope>NUCLEOTIDE SEQUENCE [LARGE SCALE GENOMIC DNA]</scope>
    <source>
        <strain evidence="7 8">DSM 26672</strain>
    </source>
</reference>